<dbReference type="Proteomes" id="UP001218218">
    <property type="component" value="Unassembled WGS sequence"/>
</dbReference>
<dbReference type="AlphaFoldDB" id="A0AAD7E8M8"/>
<reference evidence="2" key="1">
    <citation type="submission" date="2023-03" db="EMBL/GenBank/DDBJ databases">
        <title>Massive genome expansion in bonnet fungi (Mycena s.s.) driven by repeated elements and novel gene families across ecological guilds.</title>
        <authorList>
            <consortium name="Lawrence Berkeley National Laboratory"/>
            <person name="Harder C.B."/>
            <person name="Miyauchi S."/>
            <person name="Viragh M."/>
            <person name="Kuo A."/>
            <person name="Thoen E."/>
            <person name="Andreopoulos B."/>
            <person name="Lu D."/>
            <person name="Skrede I."/>
            <person name="Drula E."/>
            <person name="Henrissat B."/>
            <person name="Morin E."/>
            <person name="Kohler A."/>
            <person name="Barry K."/>
            <person name="LaButti K."/>
            <person name="Morin E."/>
            <person name="Salamov A."/>
            <person name="Lipzen A."/>
            <person name="Mereny Z."/>
            <person name="Hegedus B."/>
            <person name="Baldrian P."/>
            <person name="Stursova M."/>
            <person name="Weitz H."/>
            <person name="Taylor A."/>
            <person name="Grigoriev I.V."/>
            <person name="Nagy L.G."/>
            <person name="Martin F."/>
            <person name="Kauserud H."/>
        </authorList>
    </citation>
    <scope>NUCLEOTIDE SEQUENCE</scope>
    <source>
        <strain evidence="2">CBHHK002</strain>
    </source>
</reference>
<evidence type="ECO:0000313" key="3">
    <source>
        <dbReference type="Proteomes" id="UP001218218"/>
    </source>
</evidence>
<sequence>MPRVKPSKVFLPRIQVLGRLRAHPHAGNIVQQSSRILITTPWPVCILTVVAAPLTSAFPIAVPHKPYRHPRDLQPHRPCSSRPIPLITSALRRPWMRTSRRALGRSPAGSDAAGNQDQVTLETQSSETVMLGRMFEMRVTRETEFSLELSSIWAKATWLSWMVSSVEDPIEYRSDALAVVFVIGTYISSILKQEWRSNNVQFTVMESWQQTCVPTSVLGMETAKGPFVGGQPQLKADGSYKGFCSATNTSSKAALVLPDPVNAVALPTNMAAEMAGRRDLLKNMLSTERTYGVNESN</sequence>
<proteinExistence type="predicted"/>
<comment type="caution">
    <text evidence="2">The sequence shown here is derived from an EMBL/GenBank/DDBJ whole genome shotgun (WGS) entry which is preliminary data.</text>
</comment>
<keyword evidence="3" id="KW-1185">Reference proteome</keyword>
<organism evidence="2 3">
    <name type="scientific">Mycena albidolilacea</name>
    <dbReference type="NCBI Taxonomy" id="1033008"/>
    <lineage>
        <taxon>Eukaryota</taxon>
        <taxon>Fungi</taxon>
        <taxon>Dikarya</taxon>
        <taxon>Basidiomycota</taxon>
        <taxon>Agaricomycotina</taxon>
        <taxon>Agaricomycetes</taxon>
        <taxon>Agaricomycetidae</taxon>
        <taxon>Agaricales</taxon>
        <taxon>Marasmiineae</taxon>
        <taxon>Mycenaceae</taxon>
        <taxon>Mycena</taxon>
    </lineage>
</organism>
<accession>A0AAD7E8M8</accession>
<dbReference type="EMBL" id="JARIHO010000107">
    <property type="protein sequence ID" value="KAJ7303122.1"/>
    <property type="molecule type" value="Genomic_DNA"/>
</dbReference>
<name>A0AAD7E8M8_9AGAR</name>
<evidence type="ECO:0000256" key="1">
    <source>
        <dbReference type="SAM" id="MobiDB-lite"/>
    </source>
</evidence>
<protein>
    <submittedName>
        <fullName evidence="2">Uncharacterized protein</fullName>
    </submittedName>
</protein>
<evidence type="ECO:0000313" key="2">
    <source>
        <dbReference type="EMBL" id="KAJ7303122.1"/>
    </source>
</evidence>
<gene>
    <name evidence="2" type="ORF">DFH08DRAFT_825977</name>
</gene>
<feature type="compositionally biased region" description="Polar residues" evidence="1">
    <location>
        <begin position="113"/>
        <end position="124"/>
    </location>
</feature>
<feature type="region of interest" description="Disordered" evidence="1">
    <location>
        <begin position="102"/>
        <end position="124"/>
    </location>
</feature>